<sequence>MKFSPAGLITGIGSLPFTEPQPALPLIVKNMPEAPHWPQLPRRGAREGFVFQFLTPLVNTGLISLTGDNAVFDTENPSWPEKLTDFYTVYLQAESGDEKSIDAFALPREAAAGFFAYMEYFRQNPSREALYYKGHLAGPLTIGFQLKDAGGNLAYYQEQLKDVLIKTLAMHARWQAKELASLGRPAIIFVDEPAIGACGTSTHITLTRDMVIEDLNEIFRQIHQAGALAGVHSCDAVDWSILFESSLDIINLDAYSFASSLLPFARGLKKYLENGGVMAWGIVPTSDDAYGENPSTLLARLEDIWGELGRRGIGRNLLLAQSMITPACGTGLLERELAERIYSLARQVSDRVKEMAGNAD</sequence>
<name>A0A2L2XKM4_9FIRM</name>
<dbReference type="SUPFAM" id="SSF51726">
    <property type="entry name" value="UROD/MetE-like"/>
    <property type="match status" value="1"/>
</dbReference>
<gene>
    <name evidence="1" type="ORF">DCCM_3589</name>
</gene>
<reference evidence="2" key="1">
    <citation type="submission" date="2018-02" db="EMBL/GenBank/DDBJ databases">
        <title>Genome sequence of Desulfocucumis palustris strain NAW-5.</title>
        <authorList>
            <person name="Watanabe M."/>
            <person name="Kojima H."/>
            <person name="Fukui M."/>
        </authorList>
    </citation>
    <scope>NUCLEOTIDE SEQUENCE [LARGE SCALE GENOMIC DNA]</scope>
    <source>
        <strain evidence="2">NAW-5</strain>
    </source>
</reference>
<dbReference type="Gene3D" id="3.20.20.210">
    <property type="match status" value="1"/>
</dbReference>
<evidence type="ECO:0008006" key="3">
    <source>
        <dbReference type="Google" id="ProtNLM"/>
    </source>
</evidence>
<accession>A0A2L2XKM4</accession>
<evidence type="ECO:0000313" key="2">
    <source>
        <dbReference type="Proteomes" id="UP000239549"/>
    </source>
</evidence>
<dbReference type="OrthoDB" id="144815at2"/>
<protein>
    <recommendedName>
        <fullName evidence="3">Methionine synthase</fullName>
    </recommendedName>
</protein>
<dbReference type="Proteomes" id="UP000239549">
    <property type="component" value="Unassembled WGS sequence"/>
</dbReference>
<proteinExistence type="predicted"/>
<dbReference type="EMBL" id="BFAV01000141">
    <property type="protein sequence ID" value="GBF34471.1"/>
    <property type="molecule type" value="Genomic_DNA"/>
</dbReference>
<evidence type="ECO:0000313" key="1">
    <source>
        <dbReference type="EMBL" id="GBF34471.1"/>
    </source>
</evidence>
<dbReference type="InterPro" id="IPR038071">
    <property type="entry name" value="UROD/MetE-like_sf"/>
</dbReference>
<dbReference type="AlphaFoldDB" id="A0A2L2XKM4"/>
<organism evidence="1 2">
    <name type="scientific">Desulfocucumis palustris</name>
    <dbReference type="NCBI Taxonomy" id="1898651"/>
    <lineage>
        <taxon>Bacteria</taxon>
        <taxon>Bacillati</taxon>
        <taxon>Bacillota</taxon>
        <taxon>Clostridia</taxon>
        <taxon>Eubacteriales</taxon>
        <taxon>Desulfocucumaceae</taxon>
        <taxon>Desulfocucumis</taxon>
    </lineage>
</organism>
<keyword evidence="2" id="KW-1185">Reference proteome</keyword>
<comment type="caution">
    <text evidence="1">The sequence shown here is derived from an EMBL/GenBank/DDBJ whole genome shotgun (WGS) entry which is preliminary data.</text>
</comment>
<dbReference type="RefSeq" id="WP_104372724.1">
    <property type="nucleotide sequence ID" value="NZ_BFAV01000141.1"/>
</dbReference>